<dbReference type="GO" id="GO:0000285">
    <property type="term" value="F:1-phosphatidylinositol-3-phosphate 5-kinase activity"/>
    <property type="evidence" value="ECO:0007669"/>
    <property type="project" value="TreeGrafter"/>
</dbReference>
<evidence type="ECO:0000256" key="1">
    <source>
        <dbReference type="PROSITE-ProRule" id="PRU00781"/>
    </source>
</evidence>
<dbReference type="SUPFAM" id="SSF56104">
    <property type="entry name" value="SAICAR synthase-like"/>
    <property type="match status" value="1"/>
</dbReference>
<evidence type="ECO:0000313" key="4">
    <source>
        <dbReference type="Proteomes" id="UP000636800"/>
    </source>
</evidence>
<dbReference type="PANTHER" id="PTHR45748:SF14">
    <property type="entry name" value="1-PHOSPHATIDYLINOSITOL-3-PHOSPHATE 5-KINASE FAB1C-RELATED"/>
    <property type="match status" value="1"/>
</dbReference>
<dbReference type="GO" id="GO:0010008">
    <property type="term" value="C:endosome membrane"/>
    <property type="evidence" value="ECO:0007669"/>
    <property type="project" value="TreeGrafter"/>
</dbReference>
<dbReference type="OrthoDB" id="1877784at2759"/>
<keyword evidence="4" id="KW-1185">Reference proteome</keyword>
<dbReference type="SMART" id="SM00330">
    <property type="entry name" value="PIPKc"/>
    <property type="match status" value="1"/>
</dbReference>
<gene>
    <name evidence="3" type="ORF">HPP92_023489</name>
</gene>
<keyword evidence="1" id="KW-0547">Nucleotide-binding</keyword>
<reference evidence="3 4" key="1">
    <citation type="journal article" date="2020" name="Nat. Food">
        <title>A phased Vanilla planifolia genome enables genetic improvement of flavour and production.</title>
        <authorList>
            <person name="Hasing T."/>
            <person name="Tang H."/>
            <person name="Brym M."/>
            <person name="Khazi F."/>
            <person name="Huang T."/>
            <person name="Chambers A.H."/>
        </authorList>
    </citation>
    <scope>NUCLEOTIDE SEQUENCE [LARGE SCALE GENOMIC DNA]</scope>
    <source>
        <tissue evidence="3">Leaf</tissue>
    </source>
</reference>
<sequence>MYFEGCPRRLGCTVILRGAILEELKKVKRVVSLAIFAAYHLLLQTSFLVDEGATLPKPTMNTKSSFLEKSQNIPSRCQFKETCSPKHFPRTGRFCVKGHDNSEREHTNLVLNAADDPTKRHDALEVFEEYFSTNDNQSILVSLSSTCIPKGAVCERSQLLRIKFYGRFDRPLGTYLLDELFDQTSRCRSCNEPAEVHSRCYTHQQGSLTITVRRLNSMKLPGEKDGKIWMWHRCLKCQPRDGIPPVTHRVVLSNAAWGLSFGKFLELSFSNHATANRLASCGHSLQKDCLRFYGWGSMVALFRYSPLDILSVYLPPLIIDFSGHKMQDWLRSEAISIMSSLNSLHLEVCNIIQKLELKIAKSISEPIKDIIHRHILQLKDVLKRESDDYSVLLKPAFAENNQLSEGYVDILELNRLKRSLLIDSILWDHRLCLVDSLSKSRSSTAKVHPQVPGESGPTQVLFESIFSDDELYNQLEESTVRSWTLSEDWSSKSPEEFDMQEVESNCSTEFSEVCVSSAGRSVVSGQCLGEHIKQVTVKHLKGGREMKMDLMVMENLFYERNVSRIYDLKGSSWARYNADTSGSNKVLLDLNLLETLRTRPIFLGSKAKRKLERAIWNDTSLLASIDVMDYSLLVGVDESKKELVIGIIDYMRQYTWDKHLETWVKASGILGGPKNASPTVISPLQYKKRFRKAMSKYFPTVPDQWSS</sequence>
<dbReference type="PROSITE" id="PS51455">
    <property type="entry name" value="PIPK"/>
    <property type="match status" value="1"/>
</dbReference>
<keyword evidence="1" id="KW-0067">ATP-binding</keyword>
<dbReference type="EMBL" id="JADCNL010000012">
    <property type="protein sequence ID" value="KAG0458332.1"/>
    <property type="molecule type" value="Genomic_DNA"/>
</dbReference>
<protein>
    <recommendedName>
        <fullName evidence="2">PIPK domain-containing protein</fullName>
    </recommendedName>
</protein>
<dbReference type="GO" id="GO:0046854">
    <property type="term" value="P:phosphatidylinositol phosphate biosynthetic process"/>
    <property type="evidence" value="ECO:0007669"/>
    <property type="project" value="TreeGrafter"/>
</dbReference>
<accession>A0A835UE69</accession>
<dbReference type="InterPro" id="IPR002498">
    <property type="entry name" value="PInositol-4-P-4/5-kinase_core"/>
</dbReference>
<dbReference type="Gene3D" id="3.30.810.10">
    <property type="entry name" value="2-Layer Sandwich"/>
    <property type="match status" value="1"/>
</dbReference>
<dbReference type="PANTHER" id="PTHR45748">
    <property type="entry name" value="1-PHOSPHATIDYLINOSITOL 3-PHOSPHATE 5-KINASE-RELATED"/>
    <property type="match status" value="1"/>
</dbReference>
<proteinExistence type="predicted"/>
<dbReference type="FunFam" id="3.30.810.10:FF:000001">
    <property type="entry name" value="1-phosphatidylinositol 3-phosphate 5-kinase FAB1"/>
    <property type="match status" value="1"/>
</dbReference>
<feature type="domain" description="PIPK" evidence="2">
    <location>
        <begin position="383"/>
        <end position="698"/>
    </location>
</feature>
<comment type="caution">
    <text evidence="3">The sequence shown here is derived from an EMBL/GenBank/DDBJ whole genome shotgun (WGS) entry which is preliminary data.</text>
</comment>
<keyword evidence="1" id="KW-0808">Transferase</keyword>
<evidence type="ECO:0000313" key="3">
    <source>
        <dbReference type="EMBL" id="KAG0458332.1"/>
    </source>
</evidence>
<dbReference type="AlphaFoldDB" id="A0A835UE69"/>
<dbReference type="InterPro" id="IPR027483">
    <property type="entry name" value="PInositol-4-P-4/5-kinase_C_sf"/>
</dbReference>
<evidence type="ECO:0000259" key="2">
    <source>
        <dbReference type="PROSITE" id="PS51455"/>
    </source>
</evidence>
<dbReference type="Pfam" id="PF01504">
    <property type="entry name" value="PIP5K"/>
    <property type="match status" value="1"/>
</dbReference>
<dbReference type="Proteomes" id="UP000636800">
    <property type="component" value="Chromosome 12"/>
</dbReference>
<organism evidence="3 4">
    <name type="scientific">Vanilla planifolia</name>
    <name type="common">Vanilla</name>
    <dbReference type="NCBI Taxonomy" id="51239"/>
    <lineage>
        <taxon>Eukaryota</taxon>
        <taxon>Viridiplantae</taxon>
        <taxon>Streptophyta</taxon>
        <taxon>Embryophyta</taxon>
        <taxon>Tracheophyta</taxon>
        <taxon>Spermatophyta</taxon>
        <taxon>Magnoliopsida</taxon>
        <taxon>Liliopsida</taxon>
        <taxon>Asparagales</taxon>
        <taxon>Orchidaceae</taxon>
        <taxon>Vanilloideae</taxon>
        <taxon>Vanilleae</taxon>
        <taxon>Vanilla</taxon>
    </lineage>
</organism>
<name>A0A835UE69_VANPL</name>
<dbReference type="GO" id="GO:0005524">
    <property type="term" value="F:ATP binding"/>
    <property type="evidence" value="ECO:0007669"/>
    <property type="project" value="UniProtKB-UniRule"/>
</dbReference>
<keyword evidence="1" id="KW-0418">Kinase</keyword>